<keyword evidence="4" id="KW-0547">Nucleotide-binding</keyword>
<dbReference type="PANTHER" id="PTHR19136">
    <property type="entry name" value="MOLYBDENUM COFACTOR GUANYLYLTRANSFERASE"/>
    <property type="match status" value="1"/>
</dbReference>
<dbReference type="Proteomes" id="UP001305779">
    <property type="component" value="Unassembled WGS sequence"/>
</dbReference>
<sequence length="207" mass="23324">MNSHNFEVAILCGGQSSRMGQPKHDMPLPDKRPLVSHMIDRIRSARPEMPTIHISLRAEDQSFQTAADDRIQFIYDSDDRPAGRVDLGPASGLLAAHHRDPTAHWLVIACDYPLLCVDDLRYIIESYEPPLTCFENVEGWPEPLLAIWSPLALQALERNVQAGMTGPIKTLKALQTKRLKPLDERSLLNANTPADWEAALRIFRQNI</sequence>
<keyword evidence="1" id="KW-0963">Cytoplasm</keyword>
<evidence type="ECO:0000256" key="6">
    <source>
        <dbReference type="ARBA" id="ARBA00023134"/>
    </source>
</evidence>
<evidence type="ECO:0000313" key="10">
    <source>
        <dbReference type="Proteomes" id="UP001305779"/>
    </source>
</evidence>
<organism evidence="9 10">
    <name type="scientific">Zasmidium cellare</name>
    <name type="common">Wine cellar mold</name>
    <name type="synonym">Racodium cellare</name>
    <dbReference type="NCBI Taxonomy" id="395010"/>
    <lineage>
        <taxon>Eukaryota</taxon>
        <taxon>Fungi</taxon>
        <taxon>Dikarya</taxon>
        <taxon>Ascomycota</taxon>
        <taxon>Pezizomycotina</taxon>
        <taxon>Dothideomycetes</taxon>
        <taxon>Dothideomycetidae</taxon>
        <taxon>Mycosphaerellales</taxon>
        <taxon>Mycosphaerellaceae</taxon>
        <taxon>Zasmidium</taxon>
    </lineage>
</organism>
<dbReference type="CDD" id="cd02503">
    <property type="entry name" value="MobA"/>
    <property type="match status" value="1"/>
</dbReference>
<reference evidence="9 10" key="1">
    <citation type="journal article" date="2023" name="G3 (Bethesda)">
        <title>A chromosome-level genome assembly of Zasmidium syzygii isolated from banana leaves.</title>
        <authorList>
            <person name="van Westerhoven A.C."/>
            <person name="Mehrabi R."/>
            <person name="Talebi R."/>
            <person name="Steentjes M.B.F."/>
            <person name="Corcolon B."/>
            <person name="Chong P.A."/>
            <person name="Kema G.H.J."/>
            <person name="Seidl M.F."/>
        </authorList>
    </citation>
    <scope>NUCLEOTIDE SEQUENCE [LARGE SCALE GENOMIC DNA]</scope>
    <source>
        <strain evidence="9 10">P124</strain>
    </source>
</reference>
<keyword evidence="10" id="KW-1185">Reference proteome</keyword>
<dbReference type="Pfam" id="PF12804">
    <property type="entry name" value="NTP_transf_3"/>
    <property type="match status" value="1"/>
</dbReference>
<keyword evidence="7" id="KW-0501">Molybdenum cofactor biosynthesis</keyword>
<feature type="domain" description="MobA-like NTP transferase" evidence="8">
    <location>
        <begin position="9"/>
        <end position="161"/>
    </location>
</feature>
<evidence type="ECO:0000256" key="3">
    <source>
        <dbReference type="ARBA" id="ARBA00022723"/>
    </source>
</evidence>
<dbReference type="SUPFAM" id="SSF53448">
    <property type="entry name" value="Nucleotide-diphospho-sugar transferases"/>
    <property type="match status" value="1"/>
</dbReference>
<evidence type="ECO:0000313" key="9">
    <source>
        <dbReference type="EMBL" id="KAK4495424.1"/>
    </source>
</evidence>
<dbReference type="InterPro" id="IPR029044">
    <property type="entry name" value="Nucleotide-diphossugar_trans"/>
</dbReference>
<keyword evidence="3" id="KW-0479">Metal-binding</keyword>
<dbReference type="InterPro" id="IPR025877">
    <property type="entry name" value="MobA-like_NTP_Trfase"/>
</dbReference>
<dbReference type="Gene3D" id="3.90.550.10">
    <property type="entry name" value="Spore Coat Polysaccharide Biosynthesis Protein SpsA, Chain A"/>
    <property type="match status" value="1"/>
</dbReference>
<dbReference type="InterPro" id="IPR013482">
    <property type="entry name" value="Molybde_CF_guanTrfase"/>
</dbReference>
<dbReference type="PANTHER" id="PTHR19136:SF81">
    <property type="entry name" value="MOLYBDENUM COFACTOR GUANYLYLTRANSFERASE"/>
    <property type="match status" value="1"/>
</dbReference>
<evidence type="ECO:0000256" key="7">
    <source>
        <dbReference type="ARBA" id="ARBA00023150"/>
    </source>
</evidence>
<keyword evidence="2" id="KW-0808">Transferase</keyword>
<proteinExistence type="predicted"/>
<evidence type="ECO:0000256" key="5">
    <source>
        <dbReference type="ARBA" id="ARBA00022842"/>
    </source>
</evidence>
<keyword evidence="6" id="KW-0342">GTP-binding</keyword>
<gene>
    <name evidence="9" type="ORF">PRZ48_013755</name>
</gene>
<accession>A0ABR0E1Y1</accession>
<evidence type="ECO:0000256" key="4">
    <source>
        <dbReference type="ARBA" id="ARBA00022741"/>
    </source>
</evidence>
<evidence type="ECO:0000256" key="2">
    <source>
        <dbReference type="ARBA" id="ARBA00022679"/>
    </source>
</evidence>
<comment type="caution">
    <text evidence="9">The sequence shown here is derived from an EMBL/GenBank/DDBJ whole genome shotgun (WGS) entry which is preliminary data.</text>
</comment>
<dbReference type="EMBL" id="JAXOVC010000012">
    <property type="protein sequence ID" value="KAK4495424.1"/>
    <property type="molecule type" value="Genomic_DNA"/>
</dbReference>
<evidence type="ECO:0000256" key="1">
    <source>
        <dbReference type="ARBA" id="ARBA00022490"/>
    </source>
</evidence>
<evidence type="ECO:0000259" key="8">
    <source>
        <dbReference type="Pfam" id="PF12804"/>
    </source>
</evidence>
<protein>
    <recommendedName>
        <fullName evidence="8">MobA-like NTP transferase domain-containing protein</fullName>
    </recommendedName>
</protein>
<keyword evidence="5" id="KW-0460">Magnesium</keyword>
<name>A0ABR0E1Y1_ZASCE</name>